<name>A0A3L6TNA0_PANMI</name>
<proteinExistence type="predicted"/>
<dbReference type="STRING" id="4540.A0A3L6TNA0"/>
<gene>
    <name evidence="1" type="ORF">C2845_PM01G32200</name>
</gene>
<protein>
    <submittedName>
        <fullName evidence="1">Sugar transport protein 5-like</fullName>
    </submittedName>
</protein>
<keyword evidence="2" id="KW-1185">Reference proteome</keyword>
<dbReference type="EMBL" id="PQIB02000001">
    <property type="protein sequence ID" value="RLN40658.1"/>
    <property type="molecule type" value="Genomic_DNA"/>
</dbReference>
<dbReference type="AlphaFoldDB" id="A0A3L6TNA0"/>
<dbReference type="Proteomes" id="UP000275267">
    <property type="component" value="Unassembled WGS sequence"/>
</dbReference>
<dbReference type="OrthoDB" id="5296287at2759"/>
<reference evidence="2" key="1">
    <citation type="journal article" date="2019" name="Nat. Commun.">
        <title>The genome of broomcorn millet.</title>
        <authorList>
            <person name="Zou C."/>
            <person name="Miki D."/>
            <person name="Li D."/>
            <person name="Tang Q."/>
            <person name="Xiao L."/>
            <person name="Rajput S."/>
            <person name="Deng P."/>
            <person name="Jia W."/>
            <person name="Huang R."/>
            <person name="Zhang M."/>
            <person name="Sun Y."/>
            <person name="Hu J."/>
            <person name="Fu X."/>
            <person name="Schnable P.S."/>
            <person name="Li F."/>
            <person name="Zhang H."/>
            <person name="Feng B."/>
            <person name="Zhu X."/>
            <person name="Liu R."/>
            <person name="Schnable J.C."/>
            <person name="Zhu J.-K."/>
            <person name="Zhang H."/>
        </authorList>
    </citation>
    <scope>NUCLEOTIDE SEQUENCE [LARGE SCALE GENOMIC DNA]</scope>
</reference>
<accession>A0A3L6TNA0</accession>
<comment type="caution">
    <text evidence="1">The sequence shown here is derived from an EMBL/GenBank/DDBJ whole genome shotgun (WGS) entry which is preliminary data.</text>
</comment>
<evidence type="ECO:0000313" key="2">
    <source>
        <dbReference type="Proteomes" id="UP000275267"/>
    </source>
</evidence>
<sequence>MGLLWLVGLGWRFIVSRPYATTRFPWGGHTDRAHTVLLAGSPAIVISVGVLFLTDTPNSLIMEGTPIGPAPCSSGPDADVDSELWDIAKAVKTAPSVLRRQGGGSDGGHL</sequence>
<evidence type="ECO:0000313" key="1">
    <source>
        <dbReference type="EMBL" id="RLN40658.1"/>
    </source>
</evidence>
<organism evidence="1 2">
    <name type="scientific">Panicum miliaceum</name>
    <name type="common">Proso millet</name>
    <name type="synonym">Broomcorn millet</name>
    <dbReference type="NCBI Taxonomy" id="4540"/>
    <lineage>
        <taxon>Eukaryota</taxon>
        <taxon>Viridiplantae</taxon>
        <taxon>Streptophyta</taxon>
        <taxon>Embryophyta</taxon>
        <taxon>Tracheophyta</taxon>
        <taxon>Spermatophyta</taxon>
        <taxon>Magnoliopsida</taxon>
        <taxon>Liliopsida</taxon>
        <taxon>Poales</taxon>
        <taxon>Poaceae</taxon>
        <taxon>PACMAD clade</taxon>
        <taxon>Panicoideae</taxon>
        <taxon>Panicodae</taxon>
        <taxon>Paniceae</taxon>
        <taxon>Panicinae</taxon>
        <taxon>Panicum</taxon>
        <taxon>Panicum sect. Panicum</taxon>
    </lineage>
</organism>